<keyword evidence="2" id="KW-1185">Reference proteome</keyword>
<dbReference type="Proteomes" id="UP000886501">
    <property type="component" value="Unassembled WGS sequence"/>
</dbReference>
<protein>
    <submittedName>
        <fullName evidence="1">Uncharacterized protein</fullName>
    </submittedName>
</protein>
<accession>A0ACB6ZM57</accession>
<sequence length="452" mass="51265">MAHPENCRHVGTSRHGDSPILRKISSWAALGPRTPVDLYNLCISYQNIGAMGLPRDIIERIIRFLHKDIRTLKACSLTCRAFFSAVRRLIHRRVRLVTWKSYCPFKLVDRIAAKVLRGRKVHEAHMRHLSTAGKCGLFGYARELLINIGPSFAPETLEVYLPYFRSFSQVQTLRICRFNLTSFLPTFERCFTQFVPTLRSLHLPDVVGDVHEVLEFICKFPRLDDLSLTLCLSHCAGVPPRPCMECSPPLKGKLILRGWGSASARFLLEIPGGLHFRSVDAGGVDKAELDQILVACSSTLEVFSLCPRSLLDTADLSRNLALKRFEVRVDPDDLTLIPPLLHDTLSTVSSPVFSEFILKLEGYPTENRFFHLLSSRVVWGDEWGIIDRDLSDMVRRIGRDIRLAVWVTHNGGVWSRELGEFVGGMFPLMNARGLVRVLKPGIEFDEGERFIW</sequence>
<evidence type="ECO:0000313" key="2">
    <source>
        <dbReference type="Proteomes" id="UP000886501"/>
    </source>
</evidence>
<gene>
    <name evidence="1" type="ORF">BDM02DRAFT_3111993</name>
</gene>
<evidence type="ECO:0000313" key="1">
    <source>
        <dbReference type="EMBL" id="KAF9650490.1"/>
    </source>
</evidence>
<organism evidence="1 2">
    <name type="scientific">Thelephora ganbajun</name>
    <name type="common">Ganba fungus</name>
    <dbReference type="NCBI Taxonomy" id="370292"/>
    <lineage>
        <taxon>Eukaryota</taxon>
        <taxon>Fungi</taxon>
        <taxon>Dikarya</taxon>
        <taxon>Basidiomycota</taxon>
        <taxon>Agaricomycotina</taxon>
        <taxon>Agaricomycetes</taxon>
        <taxon>Thelephorales</taxon>
        <taxon>Thelephoraceae</taxon>
        <taxon>Thelephora</taxon>
    </lineage>
</organism>
<comment type="caution">
    <text evidence="1">The sequence shown here is derived from an EMBL/GenBank/DDBJ whole genome shotgun (WGS) entry which is preliminary data.</text>
</comment>
<reference evidence="1" key="1">
    <citation type="submission" date="2019-10" db="EMBL/GenBank/DDBJ databases">
        <authorList>
            <consortium name="DOE Joint Genome Institute"/>
            <person name="Kuo A."/>
            <person name="Miyauchi S."/>
            <person name="Kiss E."/>
            <person name="Drula E."/>
            <person name="Kohler A."/>
            <person name="Sanchez-Garcia M."/>
            <person name="Andreopoulos B."/>
            <person name="Barry K.W."/>
            <person name="Bonito G."/>
            <person name="Buee M."/>
            <person name="Carver A."/>
            <person name="Chen C."/>
            <person name="Cichocki N."/>
            <person name="Clum A."/>
            <person name="Culley D."/>
            <person name="Crous P.W."/>
            <person name="Fauchery L."/>
            <person name="Girlanda M."/>
            <person name="Hayes R."/>
            <person name="Keri Z."/>
            <person name="Labutti K."/>
            <person name="Lipzen A."/>
            <person name="Lombard V."/>
            <person name="Magnuson J."/>
            <person name="Maillard F."/>
            <person name="Morin E."/>
            <person name="Murat C."/>
            <person name="Nolan M."/>
            <person name="Ohm R."/>
            <person name="Pangilinan J."/>
            <person name="Pereira M."/>
            <person name="Perotto S."/>
            <person name="Peter M."/>
            <person name="Riley R."/>
            <person name="Sitrit Y."/>
            <person name="Stielow B."/>
            <person name="Szollosi G."/>
            <person name="Zifcakova L."/>
            <person name="Stursova M."/>
            <person name="Spatafora J.W."/>
            <person name="Tedersoo L."/>
            <person name="Vaario L.-M."/>
            <person name="Yamada A."/>
            <person name="Yan M."/>
            <person name="Wang P."/>
            <person name="Xu J."/>
            <person name="Bruns T."/>
            <person name="Baldrian P."/>
            <person name="Vilgalys R."/>
            <person name="Henrissat B."/>
            <person name="Grigoriev I.V."/>
            <person name="Hibbett D."/>
            <person name="Nagy L.G."/>
            <person name="Martin F.M."/>
        </authorList>
    </citation>
    <scope>NUCLEOTIDE SEQUENCE</scope>
    <source>
        <strain evidence="1">P2</strain>
    </source>
</reference>
<proteinExistence type="predicted"/>
<dbReference type="EMBL" id="MU117984">
    <property type="protein sequence ID" value="KAF9650490.1"/>
    <property type="molecule type" value="Genomic_DNA"/>
</dbReference>
<reference evidence="1" key="2">
    <citation type="journal article" date="2020" name="Nat. Commun.">
        <title>Large-scale genome sequencing of mycorrhizal fungi provides insights into the early evolution of symbiotic traits.</title>
        <authorList>
            <person name="Miyauchi S."/>
            <person name="Kiss E."/>
            <person name="Kuo A."/>
            <person name="Drula E."/>
            <person name="Kohler A."/>
            <person name="Sanchez-Garcia M."/>
            <person name="Morin E."/>
            <person name="Andreopoulos B."/>
            <person name="Barry K.W."/>
            <person name="Bonito G."/>
            <person name="Buee M."/>
            <person name="Carver A."/>
            <person name="Chen C."/>
            <person name="Cichocki N."/>
            <person name="Clum A."/>
            <person name="Culley D."/>
            <person name="Crous P.W."/>
            <person name="Fauchery L."/>
            <person name="Girlanda M."/>
            <person name="Hayes R.D."/>
            <person name="Keri Z."/>
            <person name="LaButti K."/>
            <person name="Lipzen A."/>
            <person name="Lombard V."/>
            <person name="Magnuson J."/>
            <person name="Maillard F."/>
            <person name="Murat C."/>
            <person name="Nolan M."/>
            <person name="Ohm R.A."/>
            <person name="Pangilinan J."/>
            <person name="Pereira M.F."/>
            <person name="Perotto S."/>
            <person name="Peter M."/>
            <person name="Pfister S."/>
            <person name="Riley R."/>
            <person name="Sitrit Y."/>
            <person name="Stielow J.B."/>
            <person name="Szollosi G."/>
            <person name="Zifcakova L."/>
            <person name="Stursova M."/>
            <person name="Spatafora J.W."/>
            <person name="Tedersoo L."/>
            <person name="Vaario L.M."/>
            <person name="Yamada A."/>
            <person name="Yan M."/>
            <person name="Wang P."/>
            <person name="Xu J."/>
            <person name="Bruns T."/>
            <person name="Baldrian P."/>
            <person name="Vilgalys R."/>
            <person name="Dunand C."/>
            <person name="Henrissat B."/>
            <person name="Grigoriev I.V."/>
            <person name="Hibbett D."/>
            <person name="Nagy L.G."/>
            <person name="Martin F.M."/>
        </authorList>
    </citation>
    <scope>NUCLEOTIDE SEQUENCE</scope>
    <source>
        <strain evidence="1">P2</strain>
    </source>
</reference>
<name>A0ACB6ZM57_THEGA</name>